<accession>E9I3J3</accession>
<dbReference type="PROSITE" id="PS51717">
    <property type="entry name" value="G_VLIG"/>
    <property type="match status" value="1"/>
</dbReference>
<feature type="domain" description="VLIG-type G" evidence="1">
    <location>
        <begin position="1"/>
        <end position="170"/>
    </location>
</feature>
<dbReference type="InterPro" id="IPR027417">
    <property type="entry name" value="P-loop_NTPase"/>
</dbReference>
<dbReference type="SUPFAM" id="SSF52540">
    <property type="entry name" value="P-loop containing nucleoside triphosphate hydrolases"/>
    <property type="match status" value="1"/>
</dbReference>
<proteinExistence type="predicted"/>
<dbReference type="Gene3D" id="3.40.50.300">
    <property type="entry name" value="P-loop containing nucleotide triphosphate hydrolases"/>
    <property type="match status" value="1"/>
</dbReference>
<keyword evidence="3" id="KW-1185">Reference proteome</keyword>
<evidence type="ECO:0000313" key="2">
    <source>
        <dbReference type="EMBL" id="EFX61438.1"/>
    </source>
</evidence>
<dbReference type="InParanoid" id="E9I3J3"/>
<dbReference type="AlphaFoldDB" id="E9I3J3"/>
<dbReference type="Proteomes" id="UP000000305">
    <property type="component" value="Unassembled WGS sequence"/>
</dbReference>
<organism evidence="2 3">
    <name type="scientific">Daphnia pulex</name>
    <name type="common">Water flea</name>
    <dbReference type="NCBI Taxonomy" id="6669"/>
    <lineage>
        <taxon>Eukaryota</taxon>
        <taxon>Metazoa</taxon>
        <taxon>Ecdysozoa</taxon>
        <taxon>Arthropoda</taxon>
        <taxon>Crustacea</taxon>
        <taxon>Branchiopoda</taxon>
        <taxon>Diplostraca</taxon>
        <taxon>Cladocera</taxon>
        <taxon>Anomopoda</taxon>
        <taxon>Daphniidae</taxon>
        <taxon>Daphnia</taxon>
    </lineage>
</organism>
<dbReference type="KEGG" id="dpx:DAPPUDRAFT_339568"/>
<dbReference type="STRING" id="6669.E9I3J3"/>
<reference evidence="2 3" key="1">
    <citation type="journal article" date="2011" name="Science">
        <title>The ecoresponsive genome of Daphnia pulex.</title>
        <authorList>
            <person name="Colbourne J.K."/>
            <person name="Pfrender M.E."/>
            <person name="Gilbert D."/>
            <person name="Thomas W.K."/>
            <person name="Tucker A."/>
            <person name="Oakley T.H."/>
            <person name="Tokishita S."/>
            <person name="Aerts A."/>
            <person name="Arnold G.J."/>
            <person name="Basu M.K."/>
            <person name="Bauer D.J."/>
            <person name="Caceres C.E."/>
            <person name="Carmel L."/>
            <person name="Casola C."/>
            <person name="Choi J.H."/>
            <person name="Detter J.C."/>
            <person name="Dong Q."/>
            <person name="Dusheyko S."/>
            <person name="Eads B.D."/>
            <person name="Frohlich T."/>
            <person name="Geiler-Samerotte K.A."/>
            <person name="Gerlach D."/>
            <person name="Hatcher P."/>
            <person name="Jogdeo S."/>
            <person name="Krijgsveld J."/>
            <person name="Kriventseva E.V."/>
            <person name="Kultz D."/>
            <person name="Laforsch C."/>
            <person name="Lindquist E."/>
            <person name="Lopez J."/>
            <person name="Manak J.R."/>
            <person name="Muller J."/>
            <person name="Pangilinan J."/>
            <person name="Patwardhan R.P."/>
            <person name="Pitluck S."/>
            <person name="Pritham E.J."/>
            <person name="Rechtsteiner A."/>
            <person name="Rho M."/>
            <person name="Rogozin I.B."/>
            <person name="Sakarya O."/>
            <person name="Salamov A."/>
            <person name="Schaack S."/>
            <person name="Shapiro H."/>
            <person name="Shiga Y."/>
            <person name="Skalitzky C."/>
            <person name="Smith Z."/>
            <person name="Souvorov A."/>
            <person name="Sung W."/>
            <person name="Tang Z."/>
            <person name="Tsuchiya D."/>
            <person name="Tu H."/>
            <person name="Vos H."/>
            <person name="Wang M."/>
            <person name="Wolf Y.I."/>
            <person name="Yamagata H."/>
            <person name="Yamada T."/>
            <person name="Ye Y."/>
            <person name="Shaw J.R."/>
            <person name="Andrews J."/>
            <person name="Crease T.J."/>
            <person name="Tang H."/>
            <person name="Lucas S.M."/>
            <person name="Robertson H.M."/>
            <person name="Bork P."/>
            <person name="Koonin E.V."/>
            <person name="Zdobnov E.M."/>
            <person name="Grigoriev I.V."/>
            <person name="Lynch M."/>
            <person name="Boore J.L."/>
        </authorList>
    </citation>
    <scope>NUCLEOTIDE SEQUENCE [LARGE SCALE GENOMIC DNA]</scope>
</reference>
<evidence type="ECO:0000313" key="3">
    <source>
        <dbReference type="Proteomes" id="UP000000305"/>
    </source>
</evidence>
<dbReference type="PhylomeDB" id="E9I3J3"/>
<dbReference type="Pfam" id="PF25683">
    <property type="entry name" value="URGCP_GTPase"/>
    <property type="match status" value="1"/>
</dbReference>
<dbReference type="eggNOG" id="ENOG502QVVR">
    <property type="taxonomic scope" value="Eukaryota"/>
</dbReference>
<dbReference type="EMBL" id="GL734582">
    <property type="protein sequence ID" value="EFX61438.1"/>
    <property type="molecule type" value="Genomic_DNA"/>
</dbReference>
<sequence length="170" mass="18971">MGVQSSGKSTLLNTMFGTRMRTSIGQCTRGVNMQLLDFEGRPEYDYILLLDTEGTRPPEYHGLRGSEKRENQMAILSSVQSDATIVIMSGTNDLAVKEILPIVLMAYQGSKLAEDNGGRLSSRMFFVYNRINTSQKNKLGSIIQTLGTSLHEALVKSKRQLEIRVKIRVI</sequence>
<dbReference type="OrthoDB" id="1597724at2759"/>
<name>E9I3J3_DAPPU</name>
<evidence type="ECO:0000259" key="1">
    <source>
        <dbReference type="PROSITE" id="PS51717"/>
    </source>
</evidence>
<dbReference type="PANTHER" id="PTHR22796">
    <property type="entry name" value="URG4-RELATED"/>
    <property type="match status" value="1"/>
</dbReference>
<dbReference type="GO" id="GO:0005525">
    <property type="term" value="F:GTP binding"/>
    <property type="evidence" value="ECO:0007669"/>
    <property type="project" value="InterPro"/>
</dbReference>
<dbReference type="PANTHER" id="PTHR22796:SF1">
    <property type="entry name" value="VWFA DOMAIN-CONTAINING PROTEIN"/>
    <property type="match status" value="1"/>
</dbReference>
<gene>
    <name evidence="2" type="ORF">DAPPUDRAFT_339568</name>
</gene>
<dbReference type="HOGENOM" id="CLU_134017_0_0_1"/>
<dbReference type="InterPro" id="IPR030383">
    <property type="entry name" value="G_VLIG_dom"/>
</dbReference>
<protein>
    <recommendedName>
        <fullName evidence="1">VLIG-type G domain-containing protein</fullName>
    </recommendedName>
</protein>